<reference evidence="3" key="2">
    <citation type="submission" date="2021-03" db="EMBL/GenBank/DDBJ databases">
        <authorList>
            <person name="Alouane T."/>
            <person name="Langin T."/>
            <person name="Bonhomme L."/>
        </authorList>
    </citation>
    <scope>NUCLEOTIDE SEQUENCE</scope>
    <source>
        <strain evidence="3">MDC_Fg202</strain>
    </source>
</reference>
<feature type="compositionally biased region" description="Polar residues" evidence="1">
    <location>
        <begin position="62"/>
        <end position="74"/>
    </location>
</feature>
<accession>A0A4E9E4E5</accession>
<feature type="region of interest" description="Disordered" evidence="1">
    <location>
        <begin position="153"/>
        <end position="186"/>
    </location>
</feature>
<feature type="region of interest" description="Disordered" evidence="1">
    <location>
        <begin position="62"/>
        <end position="108"/>
    </location>
</feature>
<organism evidence="4">
    <name type="scientific">Gibberella zeae</name>
    <name type="common">Wheat head blight fungus</name>
    <name type="synonym">Fusarium graminearum</name>
    <dbReference type="NCBI Taxonomy" id="5518"/>
    <lineage>
        <taxon>Eukaryota</taxon>
        <taxon>Fungi</taxon>
        <taxon>Dikarya</taxon>
        <taxon>Ascomycota</taxon>
        <taxon>Pezizomycotina</taxon>
        <taxon>Sordariomycetes</taxon>
        <taxon>Hypocreomycetidae</taxon>
        <taxon>Hypocreales</taxon>
        <taxon>Nectriaceae</taxon>
        <taxon>Fusarium</taxon>
    </lineage>
</organism>
<protein>
    <submittedName>
        <fullName evidence="4">Uncharacterized protein</fullName>
    </submittedName>
</protein>
<sequence length="322" mass="34855">MSIVLPTHVGLPPDRDSDDVPRTIITSHGSIFKTAIPNDQENDNNGIKTETVWETMNPYTRTSQDSASIATPSSRRTRIEGTPDTTTQNDTQYYTASPTNSQNPDSLAGAIHDSGGWSDGDIAAVVLGVIFCLIVIALAVWFFIYKKRRSPTIHRVTPPQTPTSSPSPPSSPLPTPPIAELSSQGDQTSNIASSWVSYGDRVHSPTPQPAVAEVKSFTRAWQKPRVYTVTGGRVAELQGSKPSTRLDDGGDDGISPISSMSRAESSRAGRRVVSPMLLTSRFSSLSSRTDPGEEREERYSKGTHKTMTNAVGITDVKKATWL</sequence>
<feature type="region of interest" description="Disordered" evidence="1">
    <location>
        <begin position="1"/>
        <end position="20"/>
    </location>
</feature>
<feature type="region of interest" description="Disordered" evidence="1">
    <location>
        <begin position="232"/>
        <end position="305"/>
    </location>
</feature>
<evidence type="ECO:0000313" key="4">
    <source>
        <dbReference type="EMBL" id="VIO59733.1"/>
    </source>
</evidence>
<dbReference type="EMBL" id="CAAKMV010000141">
    <property type="protein sequence ID" value="VIO59733.1"/>
    <property type="molecule type" value="Genomic_DNA"/>
</dbReference>
<reference evidence="4" key="1">
    <citation type="submission" date="2019-04" db="EMBL/GenBank/DDBJ databases">
        <authorList>
            <person name="Melise S."/>
            <person name="Noan J."/>
            <person name="Okalmin O."/>
        </authorList>
    </citation>
    <scope>NUCLEOTIDE SEQUENCE</scope>
    <source>
        <strain evidence="4">FN9</strain>
    </source>
</reference>
<feature type="compositionally biased region" description="Low complexity" evidence="1">
    <location>
        <begin position="277"/>
        <end position="289"/>
    </location>
</feature>
<feature type="compositionally biased region" description="Low complexity" evidence="1">
    <location>
        <begin position="82"/>
        <end position="95"/>
    </location>
</feature>
<evidence type="ECO:0000256" key="2">
    <source>
        <dbReference type="SAM" id="Phobius"/>
    </source>
</evidence>
<feature type="compositionally biased region" description="Polar residues" evidence="1">
    <location>
        <begin position="96"/>
        <end position="105"/>
    </location>
</feature>
<dbReference type="AlphaFoldDB" id="A0A4E9E4E5"/>
<proteinExistence type="predicted"/>
<feature type="compositionally biased region" description="Basic and acidic residues" evidence="1">
    <location>
        <begin position="290"/>
        <end position="300"/>
    </location>
</feature>
<keyword evidence="2" id="KW-0812">Transmembrane</keyword>
<evidence type="ECO:0000256" key="1">
    <source>
        <dbReference type="SAM" id="MobiDB-lite"/>
    </source>
</evidence>
<keyword evidence="2" id="KW-1133">Transmembrane helix</keyword>
<name>A0A4E9E4E5_GIBZA</name>
<evidence type="ECO:0000313" key="3">
    <source>
        <dbReference type="EMBL" id="CAG2008157.1"/>
    </source>
</evidence>
<gene>
    <name evidence="4" type="ORF">FUG_LOCUS356042</name>
    <name evidence="3" type="ORF">MDCFG202_LOCUS546093</name>
</gene>
<feature type="transmembrane region" description="Helical" evidence="2">
    <location>
        <begin position="122"/>
        <end position="145"/>
    </location>
</feature>
<dbReference type="Proteomes" id="UP000746612">
    <property type="component" value="Unassembled WGS sequence"/>
</dbReference>
<keyword evidence="2" id="KW-0472">Membrane</keyword>
<dbReference type="EMBL" id="CAJPIJ010000189">
    <property type="protein sequence ID" value="CAG2008157.1"/>
    <property type="molecule type" value="Genomic_DNA"/>
</dbReference>
<feature type="compositionally biased region" description="Pro residues" evidence="1">
    <location>
        <begin position="159"/>
        <end position="177"/>
    </location>
</feature>